<gene>
    <name evidence="2" type="ORF">DZC52_10990</name>
</gene>
<dbReference type="Gene3D" id="3.90.1200.10">
    <property type="match status" value="1"/>
</dbReference>
<dbReference type="EMBL" id="QUZK01000041">
    <property type="protein sequence ID" value="RFF29987.1"/>
    <property type="molecule type" value="Genomic_DNA"/>
</dbReference>
<feature type="domain" description="Aminoglycoside phosphotransferase" evidence="1">
    <location>
        <begin position="45"/>
        <end position="237"/>
    </location>
</feature>
<comment type="caution">
    <text evidence="2">The sequence shown here is derived from an EMBL/GenBank/DDBJ whole genome shotgun (WGS) entry which is preliminary data.</text>
</comment>
<name>A0A3E1K8H5_9GAMM</name>
<keyword evidence="3" id="KW-1185">Reference proteome</keyword>
<dbReference type="SUPFAM" id="SSF56112">
    <property type="entry name" value="Protein kinase-like (PK-like)"/>
    <property type="match status" value="1"/>
</dbReference>
<dbReference type="Proteomes" id="UP000260351">
    <property type="component" value="Unassembled WGS sequence"/>
</dbReference>
<dbReference type="Gene3D" id="3.30.200.20">
    <property type="entry name" value="Phosphorylase Kinase, domain 1"/>
    <property type="match status" value="1"/>
</dbReference>
<dbReference type="PANTHER" id="PTHR40086:SF1">
    <property type="entry name" value="CELL CYCLE REGULATOR CCRZ"/>
    <property type="match status" value="1"/>
</dbReference>
<reference evidence="2 3" key="1">
    <citation type="submission" date="2018-08" db="EMBL/GenBank/DDBJ databases">
        <title>Wenzhouxiangella salilacus sp. nov., a novel bacterium isolated from a saline lake in Xinjiang Province, China.</title>
        <authorList>
            <person name="Han S."/>
        </authorList>
    </citation>
    <scope>NUCLEOTIDE SEQUENCE [LARGE SCALE GENOMIC DNA]</scope>
    <source>
        <strain evidence="2 3">XDB06</strain>
    </source>
</reference>
<dbReference type="InterPro" id="IPR052077">
    <property type="entry name" value="CcrZ_PhaseVar_Mediator"/>
</dbReference>
<dbReference type="InterPro" id="IPR002575">
    <property type="entry name" value="Aminoglycoside_PTrfase"/>
</dbReference>
<dbReference type="InterPro" id="IPR011009">
    <property type="entry name" value="Kinase-like_dom_sf"/>
</dbReference>
<dbReference type="PANTHER" id="PTHR40086">
    <property type="entry name" value="PHOSPHOTRANSFERASE YTMP-RELATED"/>
    <property type="match status" value="1"/>
</dbReference>
<proteinExistence type="predicted"/>
<sequence length="270" mass="31583">MDQLGSRLSPPAGRDRRGAVVTEALTLIDTWRDWGLPLVSRPRLIERIEVGKTNRNYRLQAPGLDEDLLLRINHPDPARLGIDRERERRIIDLTAQARLSRPYRHWDPAQRFVVFPYLEGRTWTHADFEDSKQTARLRQTLNRLHEIESPGTRRSYHAYLLDYWQRLEQAGRTDPALERAWRDFEPRLRAFDRGNWPARLVHHDLIPDNILETTDGLCLIDWEYAAPGHPDIDVWTVDPAAVSEPFVAEMMDWINGLWERLIGLPEPNKP</sequence>
<dbReference type="AlphaFoldDB" id="A0A3E1K8H5"/>
<organism evidence="2 3">
    <name type="scientific">Wenzhouxiangella sediminis</name>
    <dbReference type="NCBI Taxonomy" id="1792836"/>
    <lineage>
        <taxon>Bacteria</taxon>
        <taxon>Pseudomonadati</taxon>
        <taxon>Pseudomonadota</taxon>
        <taxon>Gammaproteobacteria</taxon>
        <taxon>Chromatiales</taxon>
        <taxon>Wenzhouxiangellaceae</taxon>
        <taxon>Wenzhouxiangella</taxon>
    </lineage>
</organism>
<evidence type="ECO:0000259" key="1">
    <source>
        <dbReference type="Pfam" id="PF01636"/>
    </source>
</evidence>
<dbReference type="Pfam" id="PF01636">
    <property type="entry name" value="APH"/>
    <property type="match status" value="1"/>
</dbReference>
<evidence type="ECO:0000313" key="3">
    <source>
        <dbReference type="Proteomes" id="UP000260351"/>
    </source>
</evidence>
<evidence type="ECO:0000313" key="2">
    <source>
        <dbReference type="EMBL" id="RFF29987.1"/>
    </source>
</evidence>
<accession>A0A3E1K8H5</accession>
<protein>
    <recommendedName>
        <fullName evidence="1">Aminoglycoside phosphotransferase domain-containing protein</fullName>
    </recommendedName>
</protein>